<dbReference type="InterPro" id="IPR000719">
    <property type="entry name" value="Prot_kinase_dom"/>
</dbReference>
<protein>
    <submittedName>
        <fullName evidence="5">Protein kinase</fullName>
    </submittedName>
</protein>
<feature type="binding site" evidence="3">
    <location>
        <position position="263"/>
    </location>
    <ligand>
        <name>ATP</name>
        <dbReference type="ChEBI" id="CHEBI:30616"/>
    </ligand>
</feature>
<dbReference type="Proteomes" id="UP001596512">
    <property type="component" value="Unassembled WGS sequence"/>
</dbReference>
<dbReference type="Gene3D" id="3.40.50.1460">
    <property type="match status" value="1"/>
</dbReference>
<organism evidence="5 6">
    <name type="scientific">Actinokineospora soli</name>
    <dbReference type="NCBI Taxonomy" id="1048753"/>
    <lineage>
        <taxon>Bacteria</taxon>
        <taxon>Bacillati</taxon>
        <taxon>Actinomycetota</taxon>
        <taxon>Actinomycetes</taxon>
        <taxon>Pseudonocardiales</taxon>
        <taxon>Pseudonocardiaceae</taxon>
        <taxon>Actinokineospora</taxon>
    </lineage>
</organism>
<keyword evidence="5" id="KW-0418">Kinase</keyword>
<dbReference type="PROSITE" id="PS50011">
    <property type="entry name" value="PROTEIN_KINASE_DOM"/>
    <property type="match status" value="1"/>
</dbReference>
<dbReference type="PANTHER" id="PTHR44167:SF30">
    <property type="entry name" value="PHOSPHORYLASE KINASE"/>
    <property type="match status" value="1"/>
</dbReference>
<dbReference type="PROSITE" id="PS00108">
    <property type="entry name" value="PROTEIN_KINASE_ST"/>
    <property type="match status" value="1"/>
</dbReference>
<keyword evidence="6" id="KW-1185">Reference proteome</keyword>
<evidence type="ECO:0000313" key="5">
    <source>
        <dbReference type="EMBL" id="MFC7617978.1"/>
    </source>
</evidence>
<dbReference type="InterPro" id="IPR017441">
    <property type="entry name" value="Protein_kinase_ATP_BS"/>
</dbReference>
<keyword evidence="1 3" id="KW-0547">Nucleotide-binding</keyword>
<dbReference type="InterPro" id="IPR011009">
    <property type="entry name" value="Kinase-like_dom_sf"/>
</dbReference>
<dbReference type="SUPFAM" id="SSF56112">
    <property type="entry name" value="Protein kinase-like (PK-like)"/>
    <property type="match status" value="1"/>
</dbReference>
<dbReference type="InterPro" id="IPR008271">
    <property type="entry name" value="Ser/Thr_kinase_AS"/>
</dbReference>
<keyword evidence="5" id="KW-0808">Transferase</keyword>
<gene>
    <name evidence="5" type="ORF">ACFQV2_35840</name>
</gene>
<dbReference type="SMART" id="SM00220">
    <property type="entry name" value="S_TKc"/>
    <property type="match status" value="1"/>
</dbReference>
<dbReference type="CDD" id="cd14014">
    <property type="entry name" value="STKc_PknB_like"/>
    <property type="match status" value="1"/>
</dbReference>
<evidence type="ECO:0000256" key="1">
    <source>
        <dbReference type="ARBA" id="ARBA00022741"/>
    </source>
</evidence>
<sequence>MAHLAQIMESSQQAYRHVIVILDCCHSGAAFNWVNTRPISASDIDRGVLSVNESRCVLAACRPEQLAQESGEPVRGAFTETMIDGMLDSAVDHEGKITLLSLYDYVARTLPEDMQTPVFKGDVAGTVVLGTGFEPRRGAPIPESESGKILAKGTAFVDEYYNLQHSELFSDRQHRLSVGADRCARELAAKIEWFRETEGQLPDIKRNSNWTSLTSRIEDFRLNLTMIEPGQVTPVGTVEKLIGQGGYGKVWKVVGEAGTVAMKVFHGDQLQDQMRVQRFRNGYNGMRKLDHPRIVKVHELLAAPYAFTMDYIDGDNLRSLYLDREDQIAVLRMLSQIAETIQHAHSQGVKHRDIKPENIIVTMNDSGEYVPFLTDFDLAYLETNRTITTNLGVGGVINYAAPEQLYKPSALAARAETVDVFALGQLMYFVVTGEDPVAQSETRNAQKFRRSVSEWIDERAAQQLMELYTESTKSEPGERLESVNAFTMYLARAETYIQEATGNDSIAENRFCARVAHSYGGVNSFKETESTANFMTLSGQLEVVVRKVGVQPGKSGDLATIELEFSTVGSMTIPHFKSGATGRNAINERLTRSLKPFPNATRRPGTKGTYQVYVVIKEVGFNTKGLAQVSEILRTSIGAIEQW</sequence>
<dbReference type="Pfam" id="PF00069">
    <property type="entry name" value="Pkinase"/>
    <property type="match status" value="1"/>
</dbReference>
<reference evidence="6" key="1">
    <citation type="journal article" date="2019" name="Int. J. Syst. Evol. Microbiol.">
        <title>The Global Catalogue of Microorganisms (GCM) 10K type strain sequencing project: providing services to taxonomists for standard genome sequencing and annotation.</title>
        <authorList>
            <consortium name="The Broad Institute Genomics Platform"/>
            <consortium name="The Broad Institute Genome Sequencing Center for Infectious Disease"/>
            <person name="Wu L."/>
            <person name="Ma J."/>
        </authorList>
    </citation>
    <scope>NUCLEOTIDE SEQUENCE [LARGE SCALE GENOMIC DNA]</scope>
    <source>
        <strain evidence="6">JCM 17695</strain>
    </source>
</reference>
<evidence type="ECO:0000259" key="4">
    <source>
        <dbReference type="PROSITE" id="PS50011"/>
    </source>
</evidence>
<dbReference type="GO" id="GO:0016301">
    <property type="term" value="F:kinase activity"/>
    <property type="evidence" value="ECO:0007669"/>
    <property type="project" value="UniProtKB-KW"/>
</dbReference>
<feature type="domain" description="Protein kinase" evidence="4">
    <location>
        <begin position="236"/>
        <end position="497"/>
    </location>
</feature>
<proteinExistence type="predicted"/>
<evidence type="ECO:0000256" key="3">
    <source>
        <dbReference type="PROSITE-ProRule" id="PRU10141"/>
    </source>
</evidence>
<name>A0ABW2TXM7_9PSEU</name>
<evidence type="ECO:0000313" key="6">
    <source>
        <dbReference type="Proteomes" id="UP001596512"/>
    </source>
</evidence>
<accession>A0ABW2TXM7</accession>
<dbReference type="EMBL" id="JBHTEY010000004">
    <property type="protein sequence ID" value="MFC7617978.1"/>
    <property type="molecule type" value="Genomic_DNA"/>
</dbReference>
<keyword evidence="2 3" id="KW-0067">ATP-binding</keyword>
<evidence type="ECO:0000256" key="2">
    <source>
        <dbReference type="ARBA" id="ARBA00022840"/>
    </source>
</evidence>
<dbReference type="PANTHER" id="PTHR44167">
    <property type="entry name" value="OVARIAN-SPECIFIC SERINE/THREONINE-PROTEIN KINASE LOK-RELATED"/>
    <property type="match status" value="1"/>
</dbReference>
<dbReference type="PROSITE" id="PS00107">
    <property type="entry name" value="PROTEIN_KINASE_ATP"/>
    <property type="match status" value="1"/>
</dbReference>
<comment type="caution">
    <text evidence="5">The sequence shown here is derived from an EMBL/GenBank/DDBJ whole genome shotgun (WGS) entry which is preliminary data.</text>
</comment>
<dbReference type="Gene3D" id="1.10.510.10">
    <property type="entry name" value="Transferase(Phosphotransferase) domain 1"/>
    <property type="match status" value="1"/>
</dbReference>